<protein>
    <submittedName>
        <fullName evidence="2">Uncharacterized protein</fullName>
    </submittedName>
</protein>
<organism evidence="2 3">
    <name type="scientific">Allacma fusca</name>
    <dbReference type="NCBI Taxonomy" id="39272"/>
    <lineage>
        <taxon>Eukaryota</taxon>
        <taxon>Metazoa</taxon>
        <taxon>Ecdysozoa</taxon>
        <taxon>Arthropoda</taxon>
        <taxon>Hexapoda</taxon>
        <taxon>Collembola</taxon>
        <taxon>Symphypleona</taxon>
        <taxon>Sminthuridae</taxon>
        <taxon>Allacma</taxon>
    </lineage>
</organism>
<dbReference type="AlphaFoldDB" id="A0A8J2JBY7"/>
<sequence length="189" mass="21218">MVPEKLYQLLLTAAVVASCWGSELHETKGESIRKRTRSVLIPSREAVPNSYVNSKGVGFTLIRKRRGTRRESTNRRGLSNILVTTPNADRGPAVPWNIFPQAPRMNRGPEPWDHASNAPPTWKQFEGKVRDFLALRGRRTVQYTIHFDYHDGRNPCRPSDVSASARLFDGGNLQGTVGGTYVNDNMNWG</sequence>
<name>A0A8J2JBY7_9HEXA</name>
<dbReference type="Proteomes" id="UP000708208">
    <property type="component" value="Unassembled WGS sequence"/>
</dbReference>
<dbReference type="PROSITE" id="PS51257">
    <property type="entry name" value="PROKAR_LIPOPROTEIN"/>
    <property type="match status" value="1"/>
</dbReference>
<evidence type="ECO:0000256" key="1">
    <source>
        <dbReference type="SAM" id="SignalP"/>
    </source>
</evidence>
<proteinExistence type="predicted"/>
<dbReference type="OrthoDB" id="6585151at2759"/>
<evidence type="ECO:0000313" key="2">
    <source>
        <dbReference type="EMBL" id="CAG7717681.1"/>
    </source>
</evidence>
<evidence type="ECO:0000313" key="3">
    <source>
        <dbReference type="Proteomes" id="UP000708208"/>
    </source>
</evidence>
<keyword evidence="1" id="KW-0732">Signal</keyword>
<gene>
    <name evidence="2" type="ORF">AFUS01_LOCUS7122</name>
</gene>
<comment type="caution">
    <text evidence="2">The sequence shown here is derived from an EMBL/GenBank/DDBJ whole genome shotgun (WGS) entry which is preliminary data.</text>
</comment>
<accession>A0A8J2JBY7</accession>
<dbReference type="EMBL" id="CAJVCH010047841">
    <property type="protein sequence ID" value="CAG7717681.1"/>
    <property type="molecule type" value="Genomic_DNA"/>
</dbReference>
<keyword evidence="3" id="KW-1185">Reference proteome</keyword>
<feature type="chain" id="PRO_5035307019" evidence="1">
    <location>
        <begin position="22"/>
        <end position="189"/>
    </location>
</feature>
<reference evidence="2" key="1">
    <citation type="submission" date="2021-06" db="EMBL/GenBank/DDBJ databases">
        <authorList>
            <person name="Hodson N. C."/>
            <person name="Mongue J. A."/>
            <person name="Jaron S. K."/>
        </authorList>
    </citation>
    <scope>NUCLEOTIDE SEQUENCE</scope>
</reference>
<feature type="signal peptide" evidence="1">
    <location>
        <begin position="1"/>
        <end position="21"/>
    </location>
</feature>